<feature type="chain" id="PRO_5021509404" description="Hydrophobin" evidence="7">
    <location>
        <begin position="26"/>
        <end position="109"/>
    </location>
</feature>
<comment type="subcellular location">
    <subcellularLocation>
        <location evidence="1 7">Secreted</location>
        <location evidence="1 7">Cell wall</location>
    </subcellularLocation>
</comment>
<evidence type="ECO:0000313" key="9">
    <source>
        <dbReference type="Proteomes" id="UP000294933"/>
    </source>
</evidence>
<dbReference type="GO" id="GO:0009277">
    <property type="term" value="C:fungal-type cell wall"/>
    <property type="evidence" value="ECO:0007669"/>
    <property type="project" value="InterPro"/>
</dbReference>
<dbReference type="GO" id="GO:0005199">
    <property type="term" value="F:structural constituent of cell wall"/>
    <property type="evidence" value="ECO:0007669"/>
    <property type="project" value="InterPro"/>
</dbReference>
<keyword evidence="6 7" id="KW-1015">Disulfide bond</keyword>
<protein>
    <recommendedName>
        <fullName evidence="7">Hydrophobin</fullName>
    </recommendedName>
</protein>
<proteinExistence type="inferred from homology"/>
<organism evidence="8 9">
    <name type="scientific">Rickenella mellea</name>
    <dbReference type="NCBI Taxonomy" id="50990"/>
    <lineage>
        <taxon>Eukaryota</taxon>
        <taxon>Fungi</taxon>
        <taxon>Dikarya</taxon>
        <taxon>Basidiomycota</taxon>
        <taxon>Agaricomycotina</taxon>
        <taxon>Agaricomycetes</taxon>
        <taxon>Hymenochaetales</taxon>
        <taxon>Rickenellaceae</taxon>
        <taxon>Rickenella</taxon>
    </lineage>
</organism>
<evidence type="ECO:0000256" key="3">
    <source>
        <dbReference type="ARBA" id="ARBA00022512"/>
    </source>
</evidence>
<comment type="similarity">
    <text evidence="2 7">Belongs to the fungal hydrophobin family.</text>
</comment>
<evidence type="ECO:0000256" key="6">
    <source>
        <dbReference type="ARBA" id="ARBA00023157"/>
    </source>
</evidence>
<evidence type="ECO:0000313" key="8">
    <source>
        <dbReference type="EMBL" id="TDL27838.1"/>
    </source>
</evidence>
<accession>A0A4Y7QKQ2</accession>
<dbReference type="Proteomes" id="UP000294933">
    <property type="component" value="Unassembled WGS sequence"/>
</dbReference>
<evidence type="ECO:0000256" key="1">
    <source>
        <dbReference type="ARBA" id="ARBA00004191"/>
    </source>
</evidence>
<gene>
    <name evidence="8" type="ORF">BD410DRAFT_781747</name>
</gene>
<keyword evidence="3 7" id="KW-0134">Cell wall</keyword>
<keyword evidence="5 7" id="KW-0732">Signal</keyword>
<dbReference type="STRING" id="50990.A0A4Y7QKQ2"/>
<feature type="signal peptide" evidence="7">
    <location>
        <begin position="1"/>
        <end position="25"/>
    </location>
</feature>
<evidence type="ECO:0000256" key="2">
    <source>
        <dbReference type="ARBA" id="ARBA00010446"/>
    </source>
</evidence>
<dbReference type="PROSITE" id="PS00956">
    <property type="entry name" value="HYDROPHOBIN"/>
    <property type="match status" value="1"/>
</dbReference>
<dbReference type="AlphaFoldDB" id="A0A4Y7QKQ2"/>
<name>A0A4Y7QKQ2_9AGAM</name>
<dbReference type="InterPro" id="IPR001338">
    <property type="entry name" value="Class_I_Hydrophobin"/>
</dbReference>
<dbReference type="OrthoDB" id="4225815at2759"/>
<dbReference type="VEuPathDB" id="FungiDB:BD410DRAFT_781747"/>
<dbReference type="CDD" id="cd23507">
    <property type="entry name" value="hydrophobin_I"/>
    <property type="match status" value="1"/>
</dbReference>
<dbReference type="InterPro" id="IPR019778">
    <property type="entry name" value="Class_I_Hydrophobin_CS"/>
</dbReference>
<keyword evidence="9" id="KW-1185">Reference proteome</keyword>
<evidence type="ECO:0000256" key="5">
    <source>
        <dbReference type="ARBA" id="ARBA00022729"/>
    </source>
</evidence>
<evidence type="ECO:0000256" key="4">
    <source>
        <dbReference type="ARBA" id="ARBA00022525"/>
    </source>
</evidence>
<dbReference type="Pfam" id="PF01185">
    <property type="entry name" value="Hydrophobin"/>
    <property type="match status" value="1"/>
</dbReference>
<evidence type="ECO:0000256" key="7">
    <source>
        <dbReference type="RuleBase" id="RU365009"/>
    </source>
</evidence>
<reference evidence="8 9" key="1">
    <citation type="submission" date="2018-06" db="EMBL/GenBank/DDBJ databases">
        <title>A transcriptomic atlas of mushroom development highlights an independent origin of complex multicellularity.</title>
        <authorList>
            <consortium name="DOE Joint Genome Institute"/>
            <person name="Krizsan K."/>
            <person name="Almasi E."/>
            <person name="Merenyi Z."/>
            <person name="Sahu N."/>
            <person name="Viragh M."/>
            <person name="Koszo T."/>
            <person name="Mondo S."/>
            <person name="Kiss B."/>
            <person name="Balint B."/>
            <person name="Kues U."/>
            <person name="Barry K."/>
            <person name="Hegedus J.C."/>
            <person name="Henrissat B."/>
            <person name="Johnson J."/>
            <person name="Lipzen A."/>
            <person name="Ohm R."/>
            <person name="Nagy I."/>
            <person name="Pangilinan J."/>
            <person name="Yan J."/>
            <person name="Xiong Y."/>
            <person name="Grigoriev I.V."/>
            <person name="Hibbett D.S."/>
            <person name="Nagy L.G."/>
        </authorList>
    </citation>
    <scope>NUCLEOTIDE SEQUENCE [LARGE SCALE GENOMIC DNA]</scope>
    <source>
        <strain evidence="8 9">SZMC22713</strain>
    </source>
</reference>
<keyword evidence="4 7" id="KW-0964">Secreted</keyword>
<sequence length="109" mass="10672">MFSKLSVAFVAALVATTALAGGSDGQCNTGPNQCCQQTGAANSQPIATLLGLLGIVVQDVTAGVGINCTPITAIGAGSGATCTQQPVCCTDNQFNGLVAIGCTPINLSL</sequence>
<dbReference type="SMART" id="SM00075">
    <property type="entry name" value="HYDRO"/>
    <property type="match status" value="1"/>
</dbReference>
<dbReference type="EMBL" id="ML170158">
    <property type="protein sequence ID" value="TDL27838.1"/>
    <property type="molecule type" value="Genomic_DNA"/>
</dbReference>